<feature type="binding site" evidence="9">
    <location>
        <position position="216"/>
    </location>
    <ligand>
        <name>Mg(2+)</name>
        <dbReference type="ChEBI" id="CHEBI:18420"/>
        <label>2</label>
    </ligand>
</feature>
<comment type="cofactor">
    <cofactor evidence="9">
        <name>Mg(2+)</name>
        <dbReference type="ChEBI" id="CHEBI:18420"/>
    </cofactor>
</comment>
<dbReference type="InterPro" id="IPR020583">
    <property type="entry name" value="Inositol_monoP_metal-BS"/>
</dbReference>
<dbReference type="RefSeq" id="WP_379984015.1">
    <property type="nucleotide sequence ID" value="NZ_JADIKD010000011.1"/>
</dbReference>
<feature type="binding site" evidence="9">
    <location>
        <position position="69"/>
    </location>
    <ligand>
        <name>substrate</name>
    </ligand>
</feature>
<proteinExistence type="inferred from homology"/>
<accession>A0ABW8K5T7</accession>
<keyword evidence="6 9" id="KW-0378">Hydrolase</keyword>
<feature type="binding site" evidence="9">
    <location>
        <begin position="91"/>
        <end position="94"/>
    </location>
    <ligand>
        <name>substrate</name>
    </ligand>
</feature>
<sequence length="275" mass="29450">MKSPVSPLLLQIGDIARAAAAAILEVYSQDFEVQHKSDRSPVTAADLAAQRVIAAGLAQLDEVLPVLSEEARIASWAQRQTWTRYWLVDPLDGTREFVKRNGEFTVNIALIDQHAPVLGVVLAPVTGDLYAAERGGGAWRQVSASAPWERIATRSLASPPVVAGSRSHGSHGAVLLQELLGDDYLESPMGSSLKFCLLARGDADVYLRRGATSEWDTAAAQCVLEAAGGAVLDLAGRPLRYNRGDSLINPEFLAVGDTAIDWAVRLRAADLDAND</sequence>
<comment type="catalytic activity">
    <reaction evidence="1 9">
        <text>adenosine 3',5'-bisphosphate + H2O = AMP + phosphate</text>
        <dbReference type="Rhea" id="RHEA:10040"/>
        <dbReference type="ChEBI" id="CHEBI:15377"/>
        <dbReference type="ChEBI" id="CHEBI:43474"/>
        <dbReference type="ChEBI" id="CHEBI:58343"/>
        <dbReference type="ChEBI" id="CHEBI:456215"/>
        <dbReference type="EC" id="3.1.3.7"/>
    </reaction>
</comment>
<dbReference type="Proteomes" id="UP001620408">
    <property type="component" value="Unassembled WGS sequence"/>
</dbReference>
<evidence type="ECO:0000313" key="11">
    <source>
        <dbReference type="Proteomes" id="UP001620408"/>
    </source>
</evidence>
<reference evidence="10 11" key="1">
    <citation type="submission" date="2020-10" db="EMBL/GenBank/DDBJ databases">
        <title>Phylogeny of dyella-like bacteria.</title>
        <authorList>
            <person name="Fu J."/>
        </authorList>
    </citation>
    <scope>NUCLEOTIDE SEQUENCE [LARGE SCALE GENOMIC DNA]</scope>
    <source>
        <strain evidence="10 11">BB4</strain>
    </source>
</reference>
<feature type="binding site" evidence="9">
    <location>
        <position position="89"/>
    </location>
    <ligand>
        <name>Mg(2+)</name>
        <dbReference type="ChEBI" id="CHEBI:18420"/>
        <label>2</label>
    </ligand>
</feature>
<dbReference type="Pfam" id="PF00459">
    <property type="entry name" value="Inositol_P"/>
    <property type="match status" value="1"/>
</dbReference>
<dbReference type="PROSITE" id="PS00629">
    <property type="entry name" value="IMP_1"/>
    <property type="match status" value="1"/>
</dbReference>
<keyword evidence="7 9" id="KW-0460">Magnesium</keyword>
<dbReference type="PROSITE" id="PS00630">
    <property type="entry name" value="IMP_2"/>
    <property type="match status" value="1"/>
</dbReference>
<dbReference type="CDD" id="cd01638">
    <property type="entry name" value="CysQ"/>
    <property type="match status" value="1"/>
</dbReference>
<dbReference type="SUPFAM" id="SSF56655">
    <property type="entry name" value="Carbohydrate phosphatase"/>
    <property type="match status" value="1"/>
</dbReference>
<name>A0ABW8K5T7_9GAMM</name>
<evidence type="ECO:0000256" key="7">
    <source>
        <dbReference type="ARBA" id="ARBA00022842"/>
    </source>
</evidence>
<dbReference type="InterPro" id="IPR050725">
    <property type="entry name" value="CysQ/Inositol_MonoPase"/>
</dbReference>
<keyword evidence="8 9" id="KW-0472">Membrane</keyword>
<dbReference type="NCBIfam" id="TIGR01331">
    <property type="entry name" value="bisphos_cysQ"/>
    <property type="match status" value="1"/>
</dbReference>
<evidence type="ECO:0000256" key="1">
    <source>
        <dbReference type="ARBA" id="ARBA00001625"/>
    </source>
</evidence>
<feature type="binding site" evidence="9">
    <location>
        <position position="92"/>
    </location>
    <ligand>
        <name>Mg(2+)</name>
        <dbReference type="ChEBI" id="CHEBI:18420"/>
        <label>2</label>
    </ligand>
</feature>
<evidence type="ECO:0000256" key="6">
    <source>
        <dbReference type="ARBA" id="ARBA00022801"/>
    </source>
</evidence>
<evidence type="ECO:0000256" key="8">
    <source>
        <dbReference type="ARBA" id="ARBA00023136"/>
    </source>
</evidence>
<dbReference type="GO" id="GO:0008441">
    <property type="term" value="F:3'(2'),5'-bisphosphate nucleotidase activity"/>
    <property type="evidence" value="ECO:0007669"/>
    <property type="project" value="UniProtKB-EC"/>
</dbReference>
<dbReference type="Gene3D" id="3.30.540.10">
    <property type="entry name" value="Fructose-1,6-Bisphosphatase, subunit A, domain 1"/>
    <property type="match status" value="1"/>
</dbReference>
<evidence type="ECO:0000256" key="2">
    <source>
        <dbReference type="ARBA" id="ARBA00005289"/>
    </source>
</evidence>
<dbReference type="PANTHER" id="PTHR43028">
    <property type="entry name" value="3'(2'),5'-BISPHOSPHATE NUCLEOTIDASE 1"/>
    <property type="match status" value="1"/>
</dbReference>
<dbReference type="Gene3D" id="3.40.190.80">
    <property type="match status" value="1"/>
</dbReference>
<evidence type="ECO:0000256" key="4">
    <source>
        <dbReference type="ARBA" id="ARBA00022519"/>
    </source>
</evidence>
<dbReference type="PANTHER" id="PTHR43028:SF5">
    <property type="entry name" value="3'(2'),5'-BISPHOSPHATE NUCLEOTIDASE 1"/>
    <property type="match status" value="1"/>
</dbReference>
<dbReference type="InterPro" id="IPR020550">
    <property type="entry name" value="Inositol_monophosphatase_CS"/>
</dbReference>
<comment type="function">
    <text evidence="9">Converts adenosine-3',5'-bisphosphate (PAP) to AMP.</text>
</comment>
<protein>
    <recommendedName>
        <fullName evidence="9">3'(2'),5'-bisphosphate nucleotidase CysQ</fullName>
        <ecNumber evidence="9">3.1.3.7</ecNumber>
    </recommendedName>
    <alternativeName>
        <fullName evidence="9">3'(2'),5-bisphosphonucleoside 3'(2')-phosphohydrolase</fullName>
    </alternativeName>
    <alternativeName>
        <fullName evidence="9">3'-phosphoadenosine 5'-phosphate phosphatase</fullName>
        <shortName evidence="9">PAP phosphatase</shortName>
    </alternativeName>
</protein>
<gene>
    <name evidence="9 10" type="primary">cysQ</name>
    <name evidence="10" type="ORF">ISS97_13415</name>
</gene>
<keyword evidence="11" id="KW-1185">Reference proteome</keyword>
<keyword evidence="5 9" id="KW-0479">Metal-binding</keyword>
<dbReference type="PRINTS" id="PR00377">
    <property type="entry name" value="IMPHPHTASES"/>
</dbReference>
<evidence type="ECO:0000256" key="3">
    <source>
        <dbReference type="ARBA" id="ARBA00022475"/>
    </source>
</evidence>
<evidence type="ECO:0000256" key="9">
    <source>
        <dbReference type="HAMAP-Rule" id="MF_02095"/>
    </source>
</evidence>
<organism evidence="10 11">
    <name type="scientific">Dyella koreensis</name>
    <dbReference type="NCBI Taxonomy" id="311235"/>
    <lineage>
        <taxon>Bacteria</taxon>
        <taxon>Pseudomonadati</taxon>
        <taxon>Pseudomonadota</taxon>
        <taxon>Gammaproteobacteria</taxon>
        <taxon>Lysobacterales</taxon>
        <taxon>Rhodanobacteraceae</taxon>
        <taxon>Dyella</taxon>
    </lineage>
</organism>
<dbReference type="HAMAP" id="MF_02095">
    <property type="entry name" value="CysQ"/>
    <property type="match status" value="1"/>
</dbReference>
<dbReference type="InterPro" id="IPR000760">
    <property type="entry name" value="Inositol_monophosphatase-like"/>
</dbReference>
<dbReference type="InterPro" id="IPR006240">
    <property type="entry name" value="CysQ"/>
</dbReference>
<evidence type="ECO:0000256" key="5">
    <source>
        <dbReference type="ARBA" id="ARBA00022723"/>
    </source>
</evidence>
<comment type="similarity">
    <text evidence="2 9">Belongs to the inositol monophosphatase superfamily. CysQ family.</text>
</comment>
<comment type="subcellular location">
    <subcellularLocation>
        <location evidence="9">Cell inner membrane</location>
        <topology evidence="9">Peripheral membrane protein</topology>
        <orientation evidence="9">Cytoplasmic side</orientation>
    </subcellularLocation>
</comment>
<feature type="binding site" evidence="9">
    <location>
        <position position="91"/>
    </location>
    <ligand>
        <name>Mg(2+)</name>
        <dbReference type="ChEBI" id="CHEBI:18420"/>
        <label>1</label>
    </ligand>
</feature>
<evidence type="ECO:0000313" key="10">
    <source>
        <dbReference type="EMBL" id="MFK2918265.1"/>
    </source>
</evidence>
<keyword evidence="4 9" id="KW-0997">Cell inner membrane</keyword>
<keyword evidence="3 9" id="KW-1003">Cell membrane</keyword>
<feature type="binding site" evidence="9">
    <location>
        <position position="216"/>
    </location>
    <ligand>
        <name>substrate</name>
    </ligand>
</feature>
<feature type="binding site" evidence="9">
    <location>
        <position position="89"/>
    </location>
    <ligand>
        <name>Mg(2+)</name>
        <dbReference type="ChEBI" id="CHEBI:18420"/>
        <label>1</label>
    </ligand>
</feature>
<feature type="binding site" evidence="9">
    <location>
        <position position="69"/>
    </location>
    <ligand>
        <name>Mg(2+)</name>
        <dbReference type="ChEBI" id="CHEBI:18420"/>
        <label>1</label>
    </ligand>
</feature>
<dbReference type="EC" id="3.1.3.7" evidence="9"/>
<comment type="caution">
    <text evidence="10">The sequence shown here is derived from an EMBL/GenBank/DDBJ whole genome shotgun (WGS) entry which is preliminary data.</text>
</comment>
<dbReference type="EMBL" id="JADIKD010000011">
    <property type="protein sequence ID" value="MFK2918265.1"/>
    <property type="molecule type" value="Genomic_DNA"/>
</dbReference>